<comment type="caution">
    <text evidence="2">The sequence shown here is derived from an EMBL/GenBank/DDBJ whole genome shotgun (WGS) entry which is preliminary data.</text>
</comment>
<sequence length="243" mass="26643">MATRACGRDSSLPGRRVNFFLITALLRRQQKQPSARVCWGLGEGRGERARPRQRRRPEHAGEGVRHPALSSSIQGRVQPGGRVRPWNNREDVNLPKSECDACAAGLRASARRPQSAPNRQRVRAGRRPQRVLICWEKAWGPDSLAIGHGRTLTCRRPPGRVGSGRPGTGIALPARHHRPARRAWSARKKLLGTWSCCDPAARVRSATGGCTHNARARAPPAISALCLLHLRACCSARCRSLAV</sequence>
<keyword evidence="3" id="KW-1185">Reference proteome</keyword>
<organism evidence="2 3">
    <name type="scientific">Macrophomina phaseolina</name>
    <dbReference type="NCBI Taxonomy" id="35725"/>
    <lineage>
        <taxon>Eukaryota</taxon>
        <taxon>Fungi</taxon>
        <taxon>Dikarya</taxon>
        <taxon>Ascomycota</taxon>
        <taxon>Pezizomycotina</taxon>
        <taxon>Dothideomycetes</taxon>
        <taxon>Dothideomycetes incertae sedis</taxon>
        <taxon>Botryosphaeriales</taxon>
        <taxon>Botryosphaeriaceae</taxon>
        <taxon>Macrophomina</taxon>
    </lineage>
</organism>
<dbReference type="Proteomes" id="UP000774617">
    <property type="component" value="Unassembled WGS sequence"/>
</dbReference>
<protein>
    <submittedName>
        <fullName evidence="2">Uncharacterized protein</fullName>
    </submittedName>
</protein>
<name>A0ABQ8GBF8_9PEZI</name>
<feature type="region of interest" description="Disordered" evidence="1">
    <location>
        <begin position="46"/>
        <end position="90"/>
    </location>
</feature>
<evidence type="ECO:0000256" key="1">
    <source>
        <dbReference type="SAM" id="MobiDB-lite"/>
    </source>
</evidence>
<accession>A0ABQ8GBF8</accession>
<dbReference type="EMBL" id="JAGTJR010000012">
    <property type="protein sequence ID" value="KAH7051061.1"/>
    <property type="molecule type" value="Genomic_DNA"/>
</dbReference>
<evidence type="ECO:0000313" key="2">
    <source>
        <dbReference type="EMBL" id="KAH7051061.1"/>
    </source>
</evidence>
<evidence type="ECO:0000313" key="3">
    <source>
        <dbReference type="Proteomes" id="UP000774617"/>
    </source>
</evidence>
<proteinExistence type="predicted"/>
<feature type="region of interest" description="Disordered" evidence="1">
    <location>
        <begin position="156"/>
        <end position="176"/>
    </location>
</feature>
<reference evidence="2 3" key="1">
    <citation type="journal article" date="2021" name="Nat. Commun.">
        <title>Genetic determinants of endophytism in the Arabidopsis root mycobiome.</title>
        <authorList>
            <person name="Mesny F."/>
            <person name="Miyauchi S."/>
            <person name="Thiergart T."/>
            <person name="Pickel B."/>
            <person name="Atanasova L."/>
            <person name="Karlsson M."/>
            <person name="Huettel B."/>
            <person name="Barry K.W."/>
            <person name="Haridas S."/>
            <person name="Chen C."/>
            <person name="Bauer D."/>
            <person name="Andreopoulos W."/>
            <person name="Pangilinan J."/>
            <person name="LaButti K."/>
            <person name="Riley R."/>
            <person name="Lipzen A."/>
            <person name="Clum A."/>
            <person name="Drula E."/>
            <person name="Henrissat B."/>
            <person name="Kohler A."/>
            <person name="Grigoriev I.V."/>
            <person name="Martin F.M."/>
            <person name="Hacquard S."/>
        </authorList>
    </citation>
    <scope>NUCLEOTIDE SEQUENCE [LARGE SCALE GENOMIC DNA]</scope>
    <source>
        <strain evidence="2 3">MPI-SDFR-AT-0080</strain>
    </source>
</reference>
<gene>
    <name evidence="2" type="ORF">B0J12DRAFT_752472</name>
</gene>